<feature type="domain" description="Peptidase A2" evidence="2">
    <location>
        <begin position="56"/>
        <end position="92"/>
    </location>
</feature>
<comment type="caution">
    <text evidence="3">The sequence shown here is derived from an EMBL/GenBank/DDBJ whole genome shotgun (WGS) entry which is preliminary data.</text>
</comment>
<dbReference type="InterPro" id="IPR034122">
    <property type="entry name" value="Retropepsin-like_bacterial"/>
</dbReference>
<keyword evidence="1" id="KW-0378">Hydrolase</keyword>
<proteinExistence type="predicted"/>
<dbReference type="CDD" id="cd05483">
    <property type="entry name" value="retropepsin_like_bacteria"/>
    <property type="match status" value="1"/>
</dbReference>
<dbReference type="PROSITE" id="PS50175">
    <property type="entry name" value="ASP_PROT_RETROV"/>
    <property type="match status" value="1"/>
</dbReference>
<dbReference type="AlphaFoldDB" id="A0A838ZLX6"/>
<name>A0A838ZLX6_9FLAO</name>
<dbReference type="Gene3D" id="2.40.70.10">
    <property type="entry name" value="Acid Proteases"/>
    <property type="match status" value="2"/>
</dbReference>
<dbReference type="RefSeq" id="WP_182043056.1">
    <property type="nucleotide sequence ID" value="NZ_JACDZE010000001.1"/>
</dbReference>
<dbReference type="SUPFAM" id="SSF50630">
    <property type="entry name" value="Acid proteases"/>
    <property type="match status" value="1"/>
</dbReference>
<sequence length="436" mass="50014">MYRKFILLIFNSILFLTNLHGQDFEIEKSKNKFSIPFQHVGNLVILPISINGSIPLNFVLDTGSPYTIITNLNAIQHFQLRKGKRISVSGLGRDIQTIEAYSSKENTIQLGKAVSNHTDIVLIFEEGFDLSGRFGIPIYGIIGYDILKDFIVEINYGKHKVIFYEPNFFHKKKELRKYNALPIEIKGKKPFLQLNAQIAGNEVDLQLLVDTGSTDALWLFEKEKVQIPNNHIEDYLGYGLNGEIHGKKTRISNLKLGAYELKNLTTSFPDSISVSNVIRNNRNGTVGSEVLRRFNTIYDYQEKKLWIKKNRFFKEEFHYNLAGLELYQPYADLPYLEVAYIRKGSPADLAGLKKGDAIRLVNDKRISVFKVNSFEEKYDPQKTDVILIEGKKRDPISLPEIIDLFKSDEGRAIEIVYTRGTNDVKRYANFKLKKSI</sequence>
<dbReference type="GO" id="GO:0004190">
    <property type="term" value="F:aspartic-type endopeptidase activity"/>
    <property type="evidence" value="ECO:0007669"/>
    <property type="project" value="InterPro"/>
</dbReference>
<evidence type="ECO:0000259" key="2">
    <source>
        <dbReference type="PROSITE" id="PS50175"/>
    </source>
</evidence>
<organism evidence="3 4">
    <name type="scientific">Moheibacter lacus</name>
    <dbReference type="NCBI Taxonomy" id="2745851"/>
    <lineage>
        <taxon>Bacteria</taxon>
        <taxon>Pseudomonadati</taxon>
        <taxon>Bacteroidota</taxon>
        <taxon>Flavobacteriia</taxon>
        <taxon>Flavobacteriales</taxon>
        <taxon>Weeksellaceae</taxon>
        <taxon>Moheibacter</taxon>
    </lineage>
</organism>
<evidence type="ECO:0000256" key="1">
    <source>
        <dbReference type="ARBA" id="ARBA00022801"/>
    </source>
</evidence>
<dbReference type="EMBL" id="JACDZE010000001">
    <property type="protein sequence ID" value="MBA5629504.1"/>
    <property type="molecule type" value="Genomic_DNA"/>
</dbReference>
<keyword evidence="4" id="KW-1185">Reference proteome</keyword>
<gene>
    <name evidence="3" type="ORF">HU137_06945</name>
</gene>
<dbReference type="InterPro" id="IPR001995">
    <property type="entry name" value="Peptidase_A2_cat"/>
</dbReference>
<evidence type="ECO:0000313" key="3">
    <source>
        <dbReference type="EMBL" id="MBA5629504.1"/>
    </source>
</evidence>
<keyword evidence="3" id="KW-0645">Protease</keyword>
<dbReference type="InterPro" id="IPR021109">
    <property type="entry name" value="Peptidase_aspartic_dom_sf"/>
</dbReference>
<dbReference type="InterPro" id="IPR036034">
    <property type="entry name" value="PDZ_sf"/>
</dbReference>
<dbReference type="Pfam" id="PF13650">
    <property type="entry name" value="Asp_protease_2"/>
    <property type="match status" value="1"/>
</dbReference>
<dbReference type="SUPFAM" id="SSF50156">
    <property type="entry name" value="PDZ domain-like"/>
    <property type="match status" value="1"/>
</dbReference>
<accession>A0A838ZLX6</accession>
<evidence type="ECO:0000313" key="4">
    <source>
        <dbReference type="Proteomes" id="UP000552241"/>
    </source>
</evidence>
<protein>
    <submittedName>
        <fullName evidence="3">Aspartyl protease family protein</fullName>
    </submittedName>
</protein>
<dbReference type="Gene3D" id="2.30.42.10">
    <property type="match status" value="1"/>
</dbReference>
<reference evidence="3 4" key="1">
    <citation type="submission" date="2020-07" db="EMBL/GenBank/DDBJ databases">
        <title>Moheibacter lacus sp. nov., a member of the family Flavobacteriaceae isolated from freshwater lake sediment.</title>
        <authorList>
            <person name="Liu Y."/>
        </authorList>
    </citation>
    <scope>NUCLEOTIDE SEQUENCE [LARGE SCALE GENOMIC DNA]</scope>
    <source>
        <strain evidence="3 4">BDHS18</strain>
    </source>
</reference>
<dbReference type="GO" id="GO:0006508">
    <property type="term" value="P:proteolysis"/>
    <property type="evidence" value="ECO:0007669"/>
    <property type="project" value="UniProtKB-KW"/>
</dbReference>
<dbReference type="Proteomes" id="UP000552241">
    <property type="component" value="Unassembled WGS sequence"/>
</dbReference>